<evidence type="ECO:0000256" key="2">
    <source>
        <dbReference type="ARBA" id="ARBA00022618"/>
    </source>
</evidence>
<dbReference type="GO" id="GO:0032153">
    <property type="term" value="C:cell division site"/>
    <property type="evidence" value="ECO:0007669"/>
    <property type="project" value="UniProtKB-UniRule"/>
</dbReference>
<dbReference type="GO" id="GO:0005886">
    <property type="term" value="C:plasma membrane"/>
    <property type="evidence" value="ECO:0007669"/>
    <property type="project" value="UniProtKB-SubCell"/>
</dbReference>
<evidence type="ECO:0000256" key="8">
    <source>
        <dbReference type="NCBIfam" id="TIGR02209"/>
    </source>
</evidence>
<evidence type="ECO:0000256" key="4">
    <source>
        <dbReference type="ARBA" id="ARBA00022989"/>
    </source>
</evidence>
<keyword evidence="6 7" id="KW-0131">Cell cycle</keyword>
<organism evidence="10 11">
    <name type="scientific">Schinkia azotoformans MEV2011</name>
    <dbReference type="NCBI Taxonomy" id="1348973"/>
    <lineage>
        <taxon>Bacteria</taxon>
        <taxon>Bacillati</taxon>
        <taxon>Bacillota</taxon>
        <taxon>Bacilli</taxon>
        <taxon>Bacillales</taxon>
        <taxon>Bacillaceae</taxon>
        <taxon>Calidifontibacillus/Schinkia group</taxon>
        <taxon>Schinkia</taxon>
    </lineage>
</organism>
<dbReference type="EMBL" id="JJRY01000007">
    <property type="protein sequence ID" value="KEF38607.1"/>
    <property type="molecule type" value="Genomic_DNA"/>
</dbReference>
<reference evidence="10 11" key="1">
    <citation type="submission" date="2014-04" db="EMBL/GenBank/DDBJ databases">
        <title>Draft genome sequence of Bacillus azotoformans MEV2011, a (co-) denitrifying strain unable to grow in the presence of oxygen.</title>
        <authorList>
            <person name="Nielsen M."/>
            <person name="Schreiber L."/>
            <person name="Finster K."/>
            <person name="Schramm A."/>
        </authorList>
    </citation>
    <scope>NUCLEOTIDE SEQUENCE [LARGE SCALE GENOMIC DNA]</scope>
    <source>
        <strain evidence="10 11">MEV2011</strain>
    </source>
</reference>
<dbReference type="Pfam" id="PF04977">
    <property type="entry name" value="DivIC"/>
    <property type="match status" value="1"/>
</dbReference>
<gene>
    <name evidence="7" type="primary">ftsL</name>
    <name evidence="10" type="ORF">M670_02235</name>
</gene>
<dbReference type="NCBIfam" id="TIGR02209">
    <property type="entry name" value="ftsL_broad"/>
    <property type="match status" value="1"/>
</dbReference>
<dbReference type="RefSeq" id="WP_003329952.1">
    <property type="nucleotide sequence ID" value="NZ_JJRY01000007.1"/>
</dbReference>
<accession>A0A072NN13</accession>
<keyword evidence="2 7" id="KW-0132">Cell division</keyword>
<evidence type="ECO:0000256" key="7">
    <source>
        <dbReference type="HAMAP-Rule" id="MF_00910"/>
    </source>
</evidence>
<evidence type="ECO:0000256" key="6">
    <source>
        <dbReference type="ARBA" id="ARBA00023306"/>
    </source>
</evidence>
<feature type="compositionally biased region" description="Low complexity" evidence="9">
    <location>
        <begin position="9"/>
        <end position="19"/>
    </location>
</feature>
<evidence type="ECO:0000256" key="9">
    <source>
        <dbReference type="SAM" id="MobiDB-lite"/>
    </source>
</evidence>
<sequence length="119" mass="13257">MSNLAYQVQPKKQQQNKPNLKPRVKVKKKGIITTGEKLLLSLLLIFSTIGCTMIISKQAAIFQLNNDIQVLESKITEQQKVNSGLAEEITELSRPQRILKIASEQGLTITDNNVQVIGN</sequence>
<keyword evidence="1 7" id="KW-1003">Cell membrane</keyword>
<feature type="region of interest" description="Disordered" evidence="9">
    <location>
        <begin position="1"/>
        <end position="20"/>
    </location>
</feature>
<evidence type="ECO:0000313" key="10">
    <source>
        <dbReference type="EMBL" id="KEF38607.1"/>
    </source>
</evidence>
<keyword evidence="5 7" id="KW-0472">Membrane</keyword>
<feature type="transmembrane region" description="Helical" evidence="7">
    <location>
        <begin position="38"/>
        <end position="56"/>
    </location>
</feature>
<evidence type="ECO:0000313" key="11">
    <source>
        <dbReference type="Proteomes" id="UP000027936"/>
    </source>
</evidence>
<proteinExistence type="inferred from homology"/>
<comment type="subcellular location">
    <subcellularLocation>
        <location evidence="7">Cell membrane</location>
        <topology evidence="7">Single-pass type II membrane protein</topology>
    </subcellularLocation>
    <text evidence="7">Localizes to the division septum where it forms a ring structure.</text>
</comment>
<comment type="similarity">
    <text evidence="7">Belongs to the FtsL family.</text>
</comment>
<evidence type="ECO:0000256" key="5">
    <source>
        <dbReference type="ARBA" id="ARBA00023136"/>
    </source>
</evidence>
<dbReference type="InterPro" id="IPR011922">
    <property type="entry name" value="Cell_div_FtsL"/>
</dbReference>
<dbReference type="PATRIC" id="fig|1348973.3.peg.2171"/>
<comment type="function">
    <text evidence="7">Essential cell division protein.</text>
</comment>
<protein>
    <recommendedName>
        <fullName evidence="7 8">Cell division protein FtsL</fullName>
    </recommendedName>
</protein>
<comment type="caution">
    <text evidence="10">The sequence shown here is derived from an EMBL/GenBank/DDBJ whole genome shotgun (WGS) entry which is preliminary data.</text>
</comment>
<dbReference type="OrthoDB" id="2989137at2"/>
<keyword evidence="4 7" id="KW-1133">Transmembrane helix</keyword>
<evidence type="ECO:0000256" key="3">
    <source>
        <dbReference type="ARBA" id="ARBA00022692"/>
    </source>
</evidence>
<dbReference type="InterPro" id="IPR007060">
    <property type="entry name" value="FtsL/DivIC"/>
</dbReference>
<dbReference type="AlphaFoldDB" id="A0A072NN13"/>
<dbReference type="GeneID" id="89469214"/>
<dbReference type="GO" id="GO:0043093">
    <property type="term" value="P:FtsZ-dependent cytokinesis"/>
    <property type="evidence" value="ECO:0007669"/>
    <property type="project" value="UniProtKB-UniRule"/>
</dbReference>
<dbReference type="Proteomes" id="UP000027936">
    <property type="component" value="Unassembled WGS sequence"/>
</dbReference>
<evidence type="ECO:0000256" key="1">
    <source>
        <dbReference type="ARBA" id="ARBA00022475"/>
    </source>
</evidence>
<dbReference type="HAMAP" id="MF_00910">
    <property type="entry name" value="FtsL"/>
    <property type="match status" value="1"/>
</dbReference>
<keyword evidence="3 7" id="KW-0812">Transmembrane</keyword>
<name>A0A072NN13_SCHAZ</name>